<reference evidence="2 3" key="1">
    <citation type="submission" date="2018-08" db="EMBL/GenBank/DDBJ databases">
        <title>Recombination of ecologically and evolutionarily significant loci maintains genetic cohesion in the Pseudomonas syringae species complex.</title>
        <authorList>
            <person name="Dillon M."/>
            <person name="Thakur S."/>
            <person name="Almeida R.N.D."/>
            <person name="Weir B.S."/>
            <person name="Guttman D.S."/>
        </authorList>
    </citation>
    <scope>NUCLEOTIDE SEQUENCE [LARGE SCALE GENOMIC DNA]</scope>
    <source>
        <strain evidence="2 3">ICMP 19473</strain>
    </source>
</reference>
<accession>A0A3M5NYL4</accession>
<feature type="region of interest" description="Disordered" evidence="1">
    <location>
        <begin position="219"/>
        <end position="239"/>
    </location>
</feature>
<protein>
    <submittedName>
        <fullName evidence="2">Uncharacterized protein</fullName>
    </submittedName>
</protein>
<organism evidence="2 3">
    <name type="scientific">Pseudomonas viridiflava</name>
    <name type="common">Phytomonas viridiflava</name>
    <dbReference type="NCBI Taxonomy" id="33069"/>
    <lineage>
        <taxon>Bacteria</taxon>
        <taxon>Pseudomonadati</taxon>
        <taxon>Pseudomonadota</taxon>
        <taxon>Gammaproteobacteria</taxon>
        <taxon>Pseudomonadales</taxon>
        <taxon>Pseudomonadaceae</taxon>
        <taxon>Pseudomonas</taxon>
    </lineage>
</organism>
<evidence type="ECO:0000313" key="3">
    <source>
        <dbReference type="Proteomes" id="UP000273854"/>
    </source>
</evidence>
<sequence length="239" mass="26010">MIEILPVSGTAAHNTTKSVTKVETVTLGTTALKEPVTAISGSDKSTLSTLARQLSESAARAQSRDQTLSFKELGALAAGIIDKVVGTGYYAHRELHDSEVPDTTDSELLERARQATEFSYGRAKNPFQGLSQDQLSLIIYDEQGDYTINERNSAFSEDYAQDQAWNSIVIKRLEDEDNETGKSTKTLFMILAHYNDLPPIKQARQAEGYKAIHLAVGSPALSSFNSPSQKTPPLGDGRS</sequence>
<feature type="compositionally biased region" description="Polar residues" evidence="1">
    <location>
        <begin position="220"/>
        <end position="231"/>
    </location>
</feature>
<dbReference type="RefSeq" id="WP_147478350.1">
    <property type="nucleotide sequence ID" value="NZ_RBTP01000069.1"/>
</dbReference>
<name>A0A3M5NYL4_PSEVI</name>
<proteinExistence type="predicted"/>
<dbReference type="EMBL" id="RBTP01000069">
    <property type="protein sequence ID" value="RMT77509.1"/>
    <property type="molecule type" value="Genomic_DNA"/>
</dbReference>
<comment type="caution">
    <text evidence="2">The sequence shown here is derived from an EMBL/GenBank/DDBJ whole genome shotgun (WGS) entry which is preliminary data.</text>
</comment>
<evidence type="ECO:0000256" key="1">
    <source>
        <dbReference type="SAM" id="MobiDB-lite"/>
    </source>
</evidence>
<dbReference type="Proteomes" id="UP000273854">
    <property type="component" value="Unassembled WGS sequence"/>
</dbReference>
<dbReference type="OrthoDB" id="6282430at2"/>
<gene>
    <name evidence="2" type="ORF">ALP40_00385</name>
</gene>
<evidence type="ECO:0000313" key="2">
    <source>
        <dbReference type="EMBL" id="RMT77509.1"/>
    </source>
</evidence>
<dbReference type="AlphaFoldDB" id="A0A3M5NYL4"/>